<dbReference type="AlphaFoldDB" id="A0A3E1RDG4"/>
<dbReference type="Gene3D" id="3.50.50.60">
    <property type="entry name" value="FAD/NAD(P)-binding domain"/>
    <property type="match status" value="1"/>
</dbReference>
<keyword evidence="4" id="KW-0560">Oxidoreductase</keyword>
<evidence type="ECO:0000256" key="2">
    <source>
        <dbReference type="ARBA" id="ARBA00009410"/>
    </source>
</evidence>
<evidence type="ECO:0000313" key="7">
    <source>
        <dbReference type="Proteomes" id="UP000260665"/>
    </source>
</evidence>
<protein>
    <submittedName>
        <fullName evidence="6">TIGR03364 family FAD-dependent oxidoreductase</fullName>
    </submittedName>
</protein>
<sequence>MACALVAIEQGLSVQVVERDPVCTGASIRNFGFVTVTGQGSGATWNRARRSRDIWAHVAPQAGIAVEHAGLYVLAQRLEAEPVLRELLNTAQGLHLEWLDPEALHQRAPHLAHAHIRGALYSPHELRVEARYAVEKLRLWLQSRGVRFHMGQSVRQVESGSVRLGQQELQAERIVVCPGPDIRSLFPEAFAAYQTRLCQLQMLRVRPPAGYQLGAAVMSDLSLVRYRGYSELPGAQRLEDRLRLETPRELQHGIHLIVVQNADGSLVVGDSHQYGDSMPPFVPAEMEELILQEMQRLLCLGHCHVEERWTGIYPSGSQDAFIETVLPGVQLLSVISGTGMSTAFALAEECLMGERIAT</sequence>
<dbReference type="Pfam" id="PF01266">
    <property type="entry name" value="DAO"/>
    <property type="match status" value="1"/>
</dbReference>
<organism evidence="6 7">
    <name type="scientific">Rhodoferax lacus</name>
    <dbReference type="NCBI Taxonomy" id="2184758"/>
    <lineage>
        <taxon>Bacteria</taxon>
        <taxon>Pseudomonadati</taxon>
        <taxon>Pseudomonadota</taxon>
        <taxon>Betaproteobacteria</taxon>
        <taxon>Burkholderiales</taxon>
        <taxon>Comamonadaceae</taxon>
        <taxon>Rhodoferax</taxon>
    </lineage>
</organism>
<dbReference type="SUPFAM" id="SSF51905">
    <property type="entry name" value="FAD/NAD(P)-binding domain"/>
    <property type="match status" value="1"/>
</dbReference>
<evidence type="ECO:0000256" key="3">
    <source>
        <dbReference type="ARBA" id="ARBA00022630"/>
    </source>
</evidence>
<dbReference type="EMBL" id="QFZK01000004">
    <property type="protein sequence ID" value="RFO97416.1"/>
    <property type="molecule type" value="Genomic_DNA"/>
</dbReference>
<dbReference type="OrthoDB" id="9799943at2"/>
<dbReference type="GO" id="GO:0016491">
    <property type="term" value="F:oxidoreductase activity"/>
    <property type="evidence" value="ECO:0007669"/>
    <property type="project" value="UniProtKB-KW"/>
</dbReference>
<comment type="caution">
    <text evidence="6">The sequence shown here is derived from an EMBL/GenBank/DDBJ whole genome shotgun (WGS) entry which is preliminary data.</text>
</comment>
<dbReference type="GO" id="GO:0005737">
    <property type="term" value="C:cytoplasm"/>
    <property type="evidence" value="ECO:0007669"/>
    <property type="project" value="TreeGrafter"/>
</dbReference>
<evidence type="ECO:0000259" key="5">
    <source>
        <dbReference type="Pfam" id="PF01266"/>
    </source>
</evidence>
<feature type="domain" description="FAD dependent oxidoreductase" evidence="5">
    <location>
        <begin position="2"/>
        <end position="348"/>
    </location>
</feature>
<gene>
    <name evidence="6" type="ORF">DIC66_08080</name>
</gene>
<dbReference type="Proteomes" id="UP000260665">
    <property type="component" value="Unassembled WGS sequence"/>
</dbReference>
<evidence type="ECO:0000256" key="1">
    <source>
        <dbReference type="ARBA" id="ARBA00001974"/>
    </source>
</evidence>
<accession>A0A3E1RDG4</accession>
<dbReference type="InterPro" id="IPR036188">
    <property type="entry name" value="FAD/NAD-bd_sf"/>
</dbReference>
<evidence type="ECO:0000313" key="6">
    <source>
        <dbReference type="EMBL" id="RFO97416.1"/>
    </source>
</evidence>
<evidence type="ECO:0000256" key="4">
    <source>
        <dbReference type="ARBA" id="ARBA00023002"/>
    </source>
</evidence>
<comment type="similarity">
    <text evidence="2">Belongs to the DadA oxidoreductase family.</text>
</comment>
<dbReference type="PANTHER" id="PTHR13847">
    <property type="entry name" value="SARCOSINE DEHYDROGENASE-RELATED"/>
    <property type="match status" value="1"/>
</dbReference>
<dbReference type="Gene3D" id="3.30.9.10">
    <property type="entry name" value="D-Amino Acid Oxidase, subunit A, domain 2"/>
    <property type="match status" value="1"/>
</dbReference>
<name>A0A3E1RDG4_9BURK</name>
<dbReference type="NCBIfam" id="TIGR03364">
    <property type="entry name" value="HpnW_proposed"/>
    <property type="match status" value="1"/>
</dbReference>
<proteinExistence type="inferred from homology"/>
<keyword evidence="7" id="KW-1185">Reference proteome</keyword>
<dbReference type="InterPro" id="IPR017741">
    <property type="entry name" value="FAD-dependent_OxRdtase_HpnW"/>
</dbReference>
<comment type="cofactor">
    <cofactor evidence="1">
        <name>FAD</name>
        <dbReference type="ChEBI" id="CHEBI:57692"/>
    </cofactor>
</comment>
<dbReference type="PANTHER" id="PTHR13847:SF286">
    <property type="entry name" value="D-AMINO ACID DEHYDROGENASE"/>
    <property type="match status" value="1"/>
</dbReference>
<keyword evidence="3" id="KW-0285">Flavoprotein</keyword>
<dbReference type="InterPro" id="IPR006076">
    <property type="entry name" value="FAD-dep_OxRdtase"/>
</dbReference>
<reference evidence="6 7" key="1">
    <citation type="submission" date="2018-05" db="EMBL/GenBank/DDBJ databases">
        <title>Rhodoferax soyangensis sp.nov., isolated from an oligotrophic freshwater lake.</title>
        <authorList>
            <person name="Park M."/>
        </authorList>
    </citation>
    <scope>NUCLEOTIDE SEQUENCE [LARGE SCALE GENOMIC DNA]</scope>
    <source>
        <strain evidence="6 7">IMCC26218</strain>
    </source>
</reference>